<name>A0A6J5N065_9CAUD</name>
<evidence type="ECO:0000313" key="4">
    <source>
        <dbReference type="EMBL" id="CAB4152524.1"/>
    </source>
</evidence>
<proteinExistence type="predicted"/>
<dbReference type="EMBL" id="LR796579">
    <property type="protein sequence ID" value="CAB4152524.1"/>
    <property type="molecule type" value="Genomic_DNA"/>
</dbReference>
<gene>
    <name evidence="4" type="ORF">UFOVP611_16</name>
</gene>
<dbReference type="Pfam" id="PF05065">
    <property type="entry name" value="Phage_capsid"/>
    <property type="match status" value="1"/>
</dbReference>
<evidence type="ECO:0000259" key="3">
    <source>
        <dbReference type="Pfam" id="PF05065"/>
    </source>
</evidence>
<protein>
    <submittedName>
        <fullName evidence="4">Major_cap_HK97, phage major capsid protein, HK97 family</fullName>
    </submittedName>
</protein>
<evidence type="ECO:0000256" key="1">
    <source>
        <dbReference type="ARBA" id="ARBA00004328"/>
    </source>
</evidence>
<organism evidence="4">
    <name type="scientific">uncultured Caudovirales phage</name>
    <dbReference type="NCBI Taxonomy" id="2100421"/>
    <lineage>
        <taxon>Viruses</taxon>
        <taxon>Duplodnaviria</taxon>
        <taxon>Heunggongvirae</taxon>
        <taxon>Uroviricota</taxon>
        <taxon>Caudoviricetes</taxon>
        <taxon>Peduoviridae</taxon>
        <taxon>Maltschvirus</taxon>
        <taxon>Maltschvirus maltsch</taxon>
    </lineage>
</organism>
<dbReference type="Gene3D" id="3.30.2320.10">
    <property type="entry name" value="hypothetical protein PF0899 domain"/>
    <property type="match status" value="1"/>
</dbReference>
<evidence type="ECO:0000256" key="2">
    <source>
        <dbReference type="ARBA" id="ARBA00022844"/>
    </source>
</evidence>
<reference evidence="4" key="1">
    <citation type="submission" date="2020-04" db="EMBL/GenBank/DDBJ databases">
        <authorList>
            <person name="Chiriac C."/>
            <person name="Salcher M."/>
            <person name="Ghai R."/>
            <person name="Kavagutti S V."/>
        </authorList>
    </citation>
    <scope>NUCLEOTIDE SEQUENCE</scope>
</reference>
<sequence length="398" mass="43243">MENQNLTPDQVVEKINGLISEKMASIPTTDDVNNLKNEVEGLKSLSEKSLDIEKAIAKMEGKMEAMAEKAVNNPQVNLSIGQQVTKGFDMEAIKAGKTMDLEIKAPTTLAGDYTGQIALTTLEPGVNRIARPNLLLQNVVNRGTTNSMYVTYVQQTAKSDGAFVAEGDPKTEYELKYSEVSKQVKKVASIIKISKEMLTDLPFMASEVNNDLMLGVSNQIENQLLNGTGLTVNLEGILASATTFTAGTFALSVINANLADVIRVAVANIQGANFNATHVVLNPVDVAKLQLIKTTTGEYTYPMFYMDPMTAQVRIAELSIISTNYMTAGNFLVGDMSKDNLRMRETMNIQMGYVNDDFKNNLVSILCEARLVNFIKANDTGAFVKGVIATAITAIKTP</sequence>
<dbReference type="SUPFAM" id="SSF56563">
    <property type="entry name" value="Major capsid protein gp5"/>
    <property type="match status" value="1"/>
</dbReference>
<dbReference type="GO" id="GO:0044423">
    <property type="term" value="C:virion component"/>
    <property type="evidence" value="ECO:0007669"/>
    <property type="project" value="UniProtKB-KW"/>
</dbReference>
<dbReference type="InterPro" id="IPR054612">
    <property type="entry name" value="Phage_capsid-like_C"/>
</dbReference>
<dbReference type="Gene3D" id="3.30.2400.10">
    <property type="entry name" value="Major capsid protein gp5"/>
    <property type="match status" value="1"/>
</dbReference>
<comment type="subcellular location">
    <subcellularLocation>
        <location evidence="1">Virion</location>
    </subcellularLocation>
</comment>
<dbReference type="NCBIfam" id="TIGR01554">
    <property type="entry name" value="major_cap_HK97"/>
    <property type="match status" value="1"/>
</dbReference>
<dbReference type="InterPro" id="IPR024455">
    <property type="entry name" value="Phage_capsid"/>
</dbReference>
<accession>A0A6J5N065</accession>
<keyword evidence="2" id="KW-0946">Virion</keyword>
<feature type="domain" description="Phage capsid-like C-terminal" evidence="3">
    <location>
        <begin position="120"/>
        <end position="371"/>
    </location>
</feature>